<evidence type="ECO:0000256" key="1">
    <source>
        <dbReference type="SAM" id="MobiDB-lite"/>
    </source>
</evidence>
<dbReference type="Proteomes" id="UP000245622">
    <property type="component" value="Chromosome 1"/>
</dbReference>
<dbReference type="AlphaFoldDB" id="A0A1V1I0D0"/>
<dbReference type="RefSeq" id="WP_180703281.1">
    <property type="nucleotide sequence ID" value="NZ_LN555523.1"/>
</dbReference>
<keyword evidence="3" id="KW-0449">Lipoprotein</keyword>
<protein>
    <submittedName>
        <fullName evidence="3">Lipoprotein</fullName>
    </submittedName>
</protein>
<keyword evidence="4" id="KW-1185">Reference proteome</keyword>
<organism evidence="3 4">
    <name type="scientific">Romboutsia ilealis</name>
    <dbReference type="NCBI Taxonomy" id="1115758"/>
    <lineage>
        <taxon>Bacteria</taxon>
        <taxon>Bacillati</taxon>
        <taxon>Bacillota</taxon>
        <taxon>Clostridia</taxon>
        <taxon>Peptostreptococcales</taxon>
        <taxon>Peptostreptococcaceae</taxon>
        <taxon>Romboutsia</taxon>
    </lineage>
</organism>
<dbReference type="PROSITE" id="PS51257">
    <property type="entry name" value="PROKAR_LIPOPROTEIN"/>
    <property type="match status" value="1"/>
</dbReference>
<gene>
    <name evidence="3" type="ORF">CRIB_825</name>
</gene>
<feature type="signal peptide" evidence="2">
    <location>
        <begin position="1"/>
        <end position="21"/>
    </location>
</feature>
<dbReference type="GeneID" id="82205007"/>
<keyword evidence="2" id="KW-0732">Signal</keyword>
<evidence type="ECO:0000313" key="4">
    <source>
        <dbReference type="Proteomes" id="UP000245622"/>
    </source>
</evidence>
<proteinExistence type="predicted"/>
<evidence type="ECO:0000256" key="2">
    <source>
        <dbReference type="SAM" id="SignalP"/>
    </source>
</evidence>
<dbReference type="EMBL" id="LN555523">
    <property type="protein sequence ID" value="CED93577.1"/>
    <property type="molecule type" value="Genomic_DNA"/>
</dbReference>
<dbReference type="KEGG" id="ril:CRIB_825"/>
<feature type="compositionally biased region" description="Low complexity" evidence="1">
    <location>
        <begin position="31"/>
        <end position="49"/>
    </location>
</feature>
<evidence type="ECO:0000313" key="3">
    <source>
        <dbReference type="EMBL" id="CED93577.1"/>
    </source>
</evidence>
<name>A0A1V1I0D0_9FIRM</name>
<feature type="chain" id="PRO_5038850902" evidence="2">
    <location>
        <begin position="22"/>
        <end position="218"/>
    </location>
</feature>
<feature type="region of interest" description="Disordered" evidence="1">
    <location>
        <begin position="26"/>
        <end position="49"/>
    </location>
</feature>
<reference evidence="3 4" key="1">
    <citation type="submission" date="2014-04" db="EMBL/GenBank/DDBJ databases">
        <authorList>
            <person name="Hornung B.V."/>
        </authorList>
    </citation>
    <scope>NUCLEOTIDE SEQUENCE [LARGE SCALE GENOMIC DNA]</scope>
    <source>
        <strain evidence="3 4">CRIB</strain>
    </source>
</reference>
<sequence>MKANKIIVAGLSLALSLSMVACNNKETTPKNDANTTTEQNTADTTNNANNDYVEKYSGFYEDNLGNLSMYSIYETPETVTEYYKTNKYPGNEKYVEELKSAYKESRDKIQKFVDSLKNDAKTEDTKIKDLNEKLIAEGEKTISNIDARLNNLDNLPKDIYDKTQDEFVKAVDEAIKAKDETKSDFNNVLQEMNKALGVYPNALESPGTINNTNTNTNK</sequence>
<accession>A0A1V1I0D0</accession>